<sequence length="365" mass="40713">MSSPEILSEVKAGENRLSSSCRIGGFGMAVNVGAHNRVFRIVAAIVMRCWAVAGAAILACLLLYWAYGGFMAFLLLCFATTGILYHTEDNLLYHPEMPAHSRVFVPVPSLFGLPYENIFVRSADGTLLHLFFIRQPGDQAAVAPTILFLHGNAGNMGHRLQNALGLYQYLQCNVLMLEYRGYGLSQGSPSEEGLYMDARTALDFLSLRHDVNHKEIILFGRSLGGAVAIDVAAHPEYASRIWCLILENTFTSIPDMAKVLIGWRVLQYLPLCFYKNKFMSVWKMVHLTVPTVFLSGLADTLVPPRMMVELHERCGSRHKQLVQFASGTHNETWTSPGYYHSLATFLQDTRVRHMITPATSTLKPL</sequence>
<dbReference type="PANTHER" id="PTHR12277:SF81">
    <property type="entry name" value="PROTEIN ABHD13"/>
    <property type="match status" value="1"/>
</dbReference>
<dbReference type="SUPFAM" id="SSF53474">
    <property type="entry name" value="alpha/beta-Hydrolases"/>
    <property type="match status" value="1"/>
</dbReference>
<evidence type="ECO:0000259" key="4">
    <source>
        <dbReference type="Pfam" id="PF00561"/>
    </source>
</evidence>
<organism evidence="5 6">
    <name type="scientific">Coptotermes formosanus</name>
    <name type="common">Formosan subterranean termite</name>
    <dbReference type="NCBI Taxonomy" id="36987"/>
    <lineage>
        <taxon>Eukaryota</taxon>
        <taxon>Metazoa</taxon>
        <taxon>Ecdysozoa</taxon>
        <taxon>Arthropoda</taxon>
        <taxon>Hexapoda</taxon>
        <taxon>Insecta</taxon>
        <taxon>Pterygota</taxon>
        <taxon>Neoptera</taxon>
        <taxon>Polyneoptera</taxon>
        <taxon>Dictyoptera</taxon>
        <taxon>Blattodea</taxon>
        <taxon>Blattoidea</taxon>
        <taxon>Termitoidae</taxon>
        <taxon>Rhinotermitidae</taxon>
        <taxon>Coptotermes</taxon>
    </lineage>
</organism>
<dbReference type="InterPro" id="IPR000073">
    <property type="entry name" value="AB_hydrolase_1"/>
</dbReference>
<dbReference type="OrthoDB" id="10249433at2759"/>
<feature type="domain" description="AB hydrolase-1" evidence="4">
    <location>
        <begin position="144"/>
        <end position="255"/>
    </location>
</feature>
<dbReference type="InterPro" id="IPR029058">
    <property type="entry name" value="AB_hydrolase_fold"/>
</dbReference>
<dbReference type="Proteomes" id="UP000502823">
    <property type="component" value="Unassembled WGS sequence"/>
</dbReference>
<dbReference type="GO" id="GO:0008474">
    <property type="term" value="F:palmitoyl-(protein) hydrolase activity"/>
    <property type="evidence" value="ECO:0007669"/>
    <property type="project" value="TreeGrafter"/>
</dbReference>
<evidence type="ECO:0000313" key="6">
    <source>
        <dbReference type="Proteomes" id="UP000502823"/>
    </source>
</evidence>
<dbReference type="InParanoid" id="A0A6L2PQU9"/>
<reference evidence="6" key="1">
    <citation type="submission" date="2020-01" db="EMBL/GenBank/DDBJ databases">
        <title>Draft genome sequence of the Termite Coptotermes fromosanus.</title>
        <authorList>
            <person name="Itakura S."/>
            <person name="Yosikawa Y."/>
            <person name="Umezawa K."/>
        </authorList>
    </citation>
    <scope>NUCLEOTIDE SEQUENCE [LARGE SCALE GENOMIC DNA]</scope>
</reference>
<dbReference type="GO" id="GO:0016020">
    <property type="term" value="C:membrane"/>
    <property type="evidence" value="ECO:0007669"/>
    <property type="project" value="TreeGrafter"/>
</dbReference>
<dbReference type="Pfam" id="PF00561">
    <property type="entry name" value="Abhydrolase_1"/>
    <property type="match status" value="1"/>
</dbReference>
<evidence type="ECO:0000313" key="5">
    <source>
        <dbReference type="EMBL" id="GFG33950.1"/>
    </source>
</evidence>
<dbReference type="AlphaFoldDB" id="A0A6L2PQU9"/>
<evidence type="ECO:0000256" key="1">
    <source>
        <dbReference type="ARBA" id="ARBA00040125"/>
    </source>
</evidence>
<feature type="transmembrane region" description="Helical" evidence="3">
    <location>
        <begin position="38"/>
        <end position="58"/>
    </location>
</feature>
<keyword evidence="6" id="KW-1185">Reference proteome</keyword>
<evidence type="ECO:0000256" key="2">
    <source>
        <dbReference type="ARBA" id="ARBA00042701"/>
    </source>
</evidence>
<dbReference type="EMBL" id="BLKM01000461">
    <property type="protein sequence ID" value="GFG33950.1"/>
    <property type="molecule type" value="Genomic_DNA"/>
</dbReference>
<keyword evidence="3" id="KW-1133">Transmembrane helix</keyword>
<dbReference type="FunCoup" id="A0A6L2PQU9">
    <property type="interactions" value="1028"/>
</dbReference>
<dbReference type="PANTHER" id="PTHR12277">
    <property type="entry name" value="ALPHA/BETA HYDROLASE DOMAIN-CONTAINING PROTEIN"/>
    <property type="match status" value="1"/>
</dbReference>
<name>A0A6L2PQU9_COPFO</name>
<dbReference type="Gene3D" id="3.40.50.1820">
    <property type="entry name" value="alpha/beta hydrolase"/>
    <property type="match status" value="1"/>
</dbReference>
<keyword evidence="3" id="KW-0472">Membrane</keyword>
<evidence type="ECO:0000256" key="3">
    <source>
        <dbReference type="SAM" id="Phobius"/>
    </source>
</evidence>
<comment type="caution">
    <text evidence="5">The sequence shown here is derived from an EMBL/GenBank/DDBJ whole genome shotgun (WGS) entry which is preliminary data.</text>
</comment>
<keyword evidence="3" id="KW-0812">Transmembrane</keyword>
<gene>
    <name evidence="5" type="ORF">Cfor_00374</name>
</gene>
<protein>
    <recommendedName>
        <fullName evidence="1">Protein ABHD13</fullName>
    </recommendedName>
    <alternativeName>
        <fullName evidence="2">Alpha/beta hydrolase domain-containing protein 13</fullName>
    </alternativeName>
</protein>
<proteinExistence type="predicted"/>
<accession>A0A6L2PQU9</accession>
<feature type="transmembrane region" description="Helical" evidence="3">
    <location>
        <begin position="64"/>
        <end position="85"/>
    </location>
</feature>